<proteinExistence type="predicted"/>
<keyword evidence="1" id="KW-0732">Signal</keyword>
<keyword evidence="3" id="KW-1185">Reference proteome</keyword>
<feature type="signal peptide" evidence="1">
    <location>
        <begin position="1"/>
        <end position="19"/>
    </location>
</feature>
<dbReference type="PANTHER" id="PTHR11257">
    <property type="entry name" value="CHEMOSENSORY PROTEIN-RELATED"/>
    <property type="match status" value="1"/>
</dbReference>
<feature type="chain" id="PRO_5044801817" evidence="1">
    <location>
        <begin position="20"/>
        <end position="120"/>
    </location>
</feature>
<dbReference type="SUPFAM" id="SSF100910">
    <property type="entry name" value="Chemosensory protein Csp2"/>
    <property type="match status" value="1"/>
</dbReference>
<dbReference type="Pfam" id="PF03392">
    <property type="entry name" value="OS-D"/>
    <property type="match status" value="1"/>
</dbReference>
<dbReference type="Gene3D" id="1.10.2080.10">
    <property type="entry name" value="Insect odorant-binding protein A10/Ejaculatory bulb-specific protein 3"/>
    <property type="match status" value="1"/>
</dbReference>
<dbReference type="InterPro" id="IPR005055">
    <property type="entry name" value="A10/PebIII"/>
</dbReference>
<accession>A0ABD0YIA4</accession>
<dbReference type="AlphaFoldDB" id="A0ABD0YIA4"/>
<organism evidence="2 3">
    <name type="scientific">Ranatra chinensis</name>
    <dbReference type="NCBI Taxonomy" id="642074"/>
    <lineage>
        <taxon>Eukaryota</taxon>
        <taxon>Metazoa</taxon>
        <taxon>Ecdysozoa</taxon>
        <taxon>Arthropoda</taxon>
        <taxon>Hexapoda</taxon>
        <taxon>Insecta</taxon>
        <taxon>Pterygota</taxon>
        <taxon>Neoptera</taxon>
        <taxon>Paraneoptera</taxon>
        <taxon>Hemiptera</taxon>
        <taxon>Heteroptera</taxon>
        <taxon>Panheteroptera</taxon>
        <taxon>Nepomorpha</taxon>
        <taxon>Nepidae</taxon>
        <taxon>Ranatrinae</taxon>
        <taxon>Ranatra</taxon>
    </lineage>
</organism>
<gene>
    <name evidence="2" type="ORF">AAG570_012186</name>
</gene>
<evidence type="ECO:0000313" key="3">
    <source>
        <dbReference type="Proteomes" id="UP001558652"/>
    </source>
</evidence>
<protein>
    <submittedName>
        <fullName evidence="2">Uncharacterized protein</fullName>
    </submittedName>
</protein>
<evidence type="ECO:0000256" key="1">
    <source>
        <dbReference type="SAM" id="SignalP"/>
    </source>
</evidence>
<name>A0ABD0YIA4_9HEMI</name>
<dbReference type="InterPro" id="IPR036682">
    <property type="entry name" value="OS_D_A10/PebIII_sf"/>
</dbReference>
<dbReference type="PANTHER" id="PTHR11257:SF13">
    <property type="entry name" value="GEO07322P1"/>
    <property type="match status" value="1"/>
</dbReference>
<comment type="caution">
    <text evidence="2">The sequence shown here is derived from an EMBL/GenBank/DDBJ whole genome shotgun (WGS) entry which is preliminary data.</text>
</comment>
<sequence>MSRLSLCLALGAFLVAVGGQQYSDKFASVDLDKILKDPATYDKYLKCLKSTGDCTPEGQALKAILPEALASGCAKCSAEQKAKARKVLLFLLEKKPDDYSALEKIYDPSGSARARLQKSG</sequence>
<dbReference type="Proteomes" id="UP001558652">
    <property type="component" value="Unassembled WGS sequence"/>
</dbReference>
<dbReference type="EMBL" id="JBFDAA010000007">
    <property type="protein sequence ID" value="KAL1130945.1"/>
    <property type="molecule type" value="Genomic_DNA"/>
</dbReference>
<evidence type="ECO:0000313" key="2">
    <source>
        <dbReference type="EMBL" id="KAL1130945.1"/>
    </source>
</evidence>
<reference evidence="2 3" key="1">
    <citation type="submission" date="2024-07" db="EMBL/GenBank/DDBJ databases">
        <title>Chromosome-level genome assembly of the water stick insect Ranatra chinensis (Heteroptera: Nepidae).</title>
        <authorList>
            <person name="Liu X."/>
        </authorList>
    </citation>
    <scope>NUCLEOTIDE SEQUENCE [LARGE SCALE GENOMIC DNA]</scope>
    <source>
        <strain evidence="2">Cailab_2021Rc</strain>
        <tissue evidence="2">Muscle</tissue>
    </source>
</reference>